<gene>
    <name evidence="5" type="primary">spoIVA</name>
    <name evidence="5" type="ORF">CLHUN_18020</name>
</gene>
<dbReference type="Pfam" id="PF20439">
    <property type="entry name" value="SpoIVA_C"/>
    <property type="match status" value="1"/>
</dbReference>
<proteinExistence type="predicted"/>
<dbReference type="AlphaFoldDB" id="A0A1V4SK39"/>
<keyword evidence="1" id="KW-0749">Sporulation</keyword>
<keyword evidence="1" id="KW-0963">Cytoplasm</keyword>
<reference evidence="5 6" key="1">
    <citation type="submission" date="2017-03" db="EMBL/GenBank/DDBJ databases">
        <title>Genome sequence of Clostridium hungatei DSM 14427.</title>
        <authorList>
            <person name="Poehlein A."/>
            <person name="Daniel R."/>
        </authorList>
    </citation>
    <scope>NUCLEOTIDE SEQUENCE [LARGE SCALE GENOMIC DNA]</scope>
    <source>
        <strain evidence="5 6">DSM 14427</strain>
    </source>
</reference>
<dbReference type="OrthoDB" id="9761464at2"/>
<dbReference type="SUPFAM" id="SSF52540">
    <property type="entry name" value="P-loop containing nucleoside triphosphate hydrolases"/>
    <property type="match status" value="1"/>
</dbReference>
<comment type="function">
    <text evidence="1">ATPase. Has a role at an early stage in the morphogenesis of the spore coat.</text>
</comment>
<dbReference type="GO" id="GO:0005524">
    <property type="term" value="F:ATP binding"/>
    <property type="evidence" value="ECO:0007669"/>
    <property type="project" value="UniProtKB-KW"/>
</dbReference>
<dbReference type="RefSeq" id="WP_080064249.1">
    <property type="nucleotide sequence ID" value="NZ_MZGX01000010.1"/>
</dbReference>
<dbReference type="Pfam" id="PF20438">
    <property type="entry name" value="SpoIVA_middle"/>
    <property type="match status" value="1"/>
</dbReference>
<dbReference type="EMBL" id="MZGX01000010">
    <property type="protein sequence ID" value="OPX44248.1"/>
    <property type="molecule type" value="Genomic_DNA"/>
</dbReference>
<dbReference type="InterPro" id="IPR014201">
    <property type="entry name" value="Spore_IV_A"/>
</dbReference>
<evidence type="ECO:0000313" key="6">
    <source>
        <dbReference type="Proteomes" id="UP000191554"/>
    </source>
</evidence>
<name>A0A1V4SK39_RUMHU</name>
<feature type="domain" description="Stage IV sporulation protein A ATPase" evidence="2">
    <location>
        <begin position="1"/>
        <end position="237"/>
    </location>
</feature>
<protein>
    <recommendedName>
        <fullName evidence="1">Stage IV sporulation protein A</fullName>
        <ecNumber evidence="1">3.6.1.-</ecNumber>
    </recommendedName>
    <alternativeName>
        <fullName evidence="1">Coat morphogenetic protein SpoIVA</fullName>
    </alternativeName>
</protein>
<sequence length="492" mass="56241">MEKFNIYQQIAERTQGDIYIGIVGPVRTGKSTFIKRFMDLLIIPNIENTYQKERAIDELPQSASGRTIMTTEPKFIPNEAVEVVIDDNVQLKVRMIDCVGYMVRGAMGHLENNAPRMVSTPWYEYQIPFEEAAEIGTRKVINEHSTIGIVVTTDGSIADIPREDYIDAERRVIAELKAINKPFVVIINTIRPRDPETLRLREEMEQKYGVTALTMDCLQMRIDDIDSVMEKILHEFPIFEIGVNIPRWVEALEDSHWLKSNVLDSIRETFRSAGRIRDIKSAMPGFENYDFIKRAVIDKVSLGEGSVLVDLSTTDGLLYRILSEESGMEIEGEHKLIRLIKDLARVKREYDRVEYALHEVKVKGYGMVSPQLEELTLEEPEIIKQGNKFGVRLRASAPSIHMIRADIETEIAPLVGTEKQSEELVTYLLREFENDTARLWESNIFGKSLHELVNEGLQNKLFRMPEDAQLKLQETLQKIINEGSGGLICIIL</sequence>
<dbReference type="NCBIfam" id="TIGR02836">
    <property type="entry name" value="spore_IV_A"/>
    <property type="match status" value="1"/>
</dbReference>
<evidence type="ECO:0000259" key="3">
    <source>
        <dbReference type="Pfam" id="PF20438"/>
    </source>
</evidence>
<dbReference type="EC" id="3.6.1.-" evidence="1"/>
<comment type="catalytic activity">
    <reaction evidence="1">
        <text>ATP + H2O = ADP + phosphate + H(+)</text>
        <dbReference type="Rhea" id="RHEA:13065"/>
        <dbReference type="ChEBI" id="CHEBI:15377"/>
        <dbReference type="ChEBI" id="CHEBI:15378"/>
        <dbReference type="ChEBI" id="CHEBI:30616"/>
        <dbReference type="ChEBI" id="CHEBI:43474"/>
        <dbReference type="ChEBI" id="CHEBI:456216"/>
    </reaction>
</comment>
<dbReference type="InterPro" id="IPR046842">
    <property type="entry name" value="SpoIVA_ATPase"/>
</dbReference>
<dbReference type="STRING" id="48256.CLHUN_18020"/>
<dbReference type="Proteomes" id="UP000191554">
    <property type="component" value="Unassembled WGS sequence"/>
</dbReference>
<keyword evidence="1 5" id="KW-0378">Hydrolase</keyword>
<accession>A0A1V4SK39</accession>
<dbReference type="GO" id="GO:0016887">
    <property type="term" value="F:ATP hydrolysis activity"/>
    <property type="evidence" value="ECO:0007669"/>
    <property type="project" value="InterPro"/>
</dbReference>
<keyword evidence="1" id="KW-0547">Nucleotide-binding</keyword>
<evidence type="ECO:0000259" key="2">
    <source>
        <dbReference type="Pfam" id="PF09547"/>
    </source>
</evidence>
<dbReference type="InterPro" id="IPR027417">
    <property type="entry name" value="P-loop_NTPase"/>
</dbReference>
<evidence type="ECO:0000259" key="4">
    <source>
        <dbReference type="Pfam" id="PF20439"/>
    </source>
</evidence>
<keyword evidence="1" id="KW-0067">ATP-binding</keyword>
<dbReference type="Pfam" id="PF09547">
    <property type="entry name" value="SpoIVA_ATPase"/>
    <property type="match status" value="1"/>
</dbReference>
<comment type="subcellular location">
    <subcellularLocation>
        <location evidence="1">Cytoplasm</location>
    </subcellularLocation>
</comment>
<evidence type="ECO:0000256" key="1">
    <source>
        <dbReference type="PIRNR" id="PIRNR007466"/>
    </source>
</evidence>
<dbReference type="GO" id="GO:0005737">
    <property type="term" value="C:cytoplasm"/>
    <property type="evidence" value="ECO:0007669"/>
    <property type="project" value="UniProtKB-SubCell"/>
</dbReference>
<dbReference type="PIRSF" id="PIRSF007466">
    <property type="entry name" value="SpoIVA"/>
    <property type="match status" value="1"/>
</dbReference>
<organism evidence="5 6">
    <name type="scientific">Ruminiclostridium hungatei</name>
    <name type="common">Clostridium hungatei</name>
    <dbReference type="NCBI Taxonomy" id="48256"/>
    <lineage>
        <taxon>Bacteria</taxon>
        <taxon>Bacillati</taxon>
        <taxon>Bacillota</taxon>
        <taxon>Clostridia</taxon>
        <taxon>Eubacteriales</taxon>
        <taxon>Oscillospiraceae</taxon>
        <taxon>Ruminiclostridium</taxon>
    </lineage>
</organism>
<comment type="caution">
    <text evidence="5">The sequence shown here is derived from an EMBL/GenBank/DDBJ whole genome shotgun (WGS) entry which is preliminary data.</text>
</comment>
<feature type="domain" description="Sporulation stage IV protein A C-terminal" evidence="4">
    <location>
        <begin position="417"/>
        <end position="492"/>
    </location>
</feature>
<dbReference type="InterPro" id="IPR046840">
    <property type="entry name" value="SpoIVA_C"/>
</dbReference>
<keyword evidence="6" id="KW-1185">Reference proteome</keyword>
<dbReference type="InterPro" id="IPR046841">
    <property type="entry name" value="SpoIVA_middle"/>
</dbReference>
<feature type="domain" description="Stage IV sporulation protein A middle" evidence="3">
    <location>
        <begin position="239"/>
        <end position="416"/>
    </location>
</feature>
<dbReference type="GO" id="GO:0030435">
    <property type="term" value="P:sporulation resulting in formation of a cellular spore"/>
    <property type="evidence" value="ECO:0007669"/>
    <property type="project" value="UniProtKB-KW"/>
</dbReference>
<dbReference type="Gene3D" id="3.40.50.300">
    <property type="entry name" value="P-loop containing nucleotide triphosphate hydrolases"/>
    <property type="match status" value="1"/>
</dbReference>
<evidence type="ECO:0000313" key="5">
    <source>
        <dbReference type="EMBL" id="OPX44248.1"/>
    </source>
</evidence>